<name>A0ABT9ZRR8_9BACI</name>
<proteinExistence type="predicted"/>
<dbReference type="EMBL" id="JAUSUG010000004">
    <property type="protein sequence ID" value="MDQ0253923.1"/>
    <property type="molecule type" value="Genomic_DNA"/>
</dbReference>
<dbReference type="Proteomes" id="UP001230005">
    <property type="component" value="Unassembled WGS sequence"/>
</dbReference>
<evidence type="ECO:0000313" key="1">
    <source>
        <dbReference type="EMBL" id="MDQ0253923.1"/>
    </source>
</evidence>
<keyword evidence="2" id="KW-1185">Reference proteome</keyword>
<accession>A0ABT9ZRR8</accession>
<organism evidence="1 2">
    <name type="scientific">Evansella vedderi</name>
    <dbReference type="NCBI Taxonomy" id="38282"/>
    <lineage>
        <taxon>Bacteria</taxon>
        <taxon>Bacillati</taxon>
        <taxon>Bacillota</taxon>
        <taxon>Bacilli</taxon>
        <taxon>Bacillales</taxon>
        <taxon>Bacillaceae</taxon>
        <taxon>Evansella</taxon>
    </lineage>
</organism>
<sequence>MPYKIGVALPDQIQKVLYKMEKAALAVFSFMPRGEIFTNV</sequence>
<protein>
    <submittedName>
        <fullName evidence="1">Uncharacterized protein</fullName>
    </submittedName>
</protein>
<gene>
    <name evidence="1" type="ORF">J2S74_001296</name>
</gene>
<reference evidence="1 2" key="1">
    <citation type="submission" date="2023-07" db="EMBL/GenBank/DDBJ databases">
        <title>Genomic Encyclopedia of Type Strains, Phase IV (KMG-IV): sequencing the most valuable type-strain genomes for metagenomic binning, comparative biology and taxonomic classification.</title>
        <authorList>
            <person name="Goeker M."/>
        </authorList>
    </citation>
    <scope>NUCLEOTIDE SEQUENCE [LARGE SCALE GENOMIC DNA]</scope>
    <source>
        <strain evidence="1 2">DSM 9768</strain>
    </source>
</reference>
<comment type="caution">
    <text evidence="1">The sequence shown here is derived from an EMBL/GenBank/DDBJ whole genome shotgun (WGS) entry which is preliminary data.</text>
</comment>
<dbReference type="RefSeq" id="WP_307323184.1">
    <property type="nucleotide sequence ID" value="NZ_JAUSUG010000004.1"/>
</dbReference>
<evidence type="ECO:0000313" key="2">
    <source>
        <dbReference type="Proteomes" id="UP001230005"/>
    </source>
</evidence>